<dbReference type="EMBL" id="JABTTQ020002951">
    <property type="protein sequence ID" value="KAK6120988.1"/>
    <property type="molecule type" value="Genomic_DNA"/>
</dbReference>
<comment type="caution">
    <text evidence="2">The sequence shown here is derived from an EMBL/GenBank/DDBJ whole genome shotgun (WGS) entry which is preliminary data.</text>
</comment>
<name>A0ABR0UEK4_REHGL</name>
<reference evidence="2 3" key="1">
    <citation type="journal article" date="2021" name="Comput. Struct. Biotechnol. J.">
        <title>De novo genome assembly of the potent medicinal plant Rehmannia glutinosa using nanopore technology.</title>
        <authorList>
            <person name="Ma L."/>
            <person name="Dong C."/>
            <person name="Song C."/>
            <person name="Wang X."/>
            <person name="Zheng X."/>
            <person name="Niu Y."/>
            <person name="Chen S."/>
            <person name="Feng W."/>
        </authorList>
    </citation>
    <scope>NUCLEOTIDE SEQUENCE [LARGE SCALE GENOMIC DNA]</scope>
    <source>
        <strain evidence="2">DH-2019</strain>
    </source>
</reference>
<evidence type="ECO:0000256" key="1">
    <source>
        <dbReference type="SAM" id="MobiDB-lite"/>
    </source>
</evidence>
<evidence type="ECO:0000313" key="2">
    <source>
        <dbReference type="EMBL" id="KAK6120988.1"/>
    </source>
</evidence>
<proteinExistence type="predicted"/>
<feature type="region of interest" description="Disordered" evidence="1">
    <location>
        <begin position="1"/>
        <end position="86"/>
    </location>
</feature>
<feature type="compositionally biased region" description="Polar residues" evidence="1">
    <location>
        <begin position="21"/>
        <end position="34"/>
    </location>
</feature>
<organism evidence="2 3">
    <name type="scientific">Rehmannia glutinosa</name>
    <name type="common">Chinese foxglove</name>
    <dbReference type="NCBI Taxonomy" id="99300"/>
    <lineage>
        <taxon>Eukaryota</taxon>
        <taxon>Viridiplantae</taxon>
        <taxon>Streptophyta</taxon>
        <taxon>Embryophyta</taxon>
        <taxon>Tracheophyta</taxon>
        <taxon>Spermatophyta</taxon>
        <taxon>Magnoliopsida</taxon>
        <taxon>eudicotyledons</taxon>
        <taxon>Gunneridae</taxon>
        <taxon>Pentapetalae</taxon>
        <taxon>asterids</taxon>
        <taxon>lamiids</taxon>
        <taxon>Lamiales</taxon>
        <taxon>Orobanchaceae</taxon>
        <taxon>Rehmannieae</taxon>
        <taxon>Rehmannia</taxon>
    </lineage>
</organism>
<sequence>MRTVDASSIWMPRGDDVVINPPSSENGRLDTVSSPRHEETKATKRLPLSLRELHHRAELPPPPRRRLQGGFLPSPDPIRLPSALHR</sequence>
<accession>A0ABR0UEK4</accession>
<dbReference type="Proteomes" id="UP001318860">
    <property type="component" value="Unassembled WGS sequence"/>
</dbReference>
<gene>
    <name evidence="2" type="ORF">DH2020_045276</name>
</gene>
<protein>
    <submittedName>
        <fullName evidence="2">Uncharacterized protein</fullName>
    </submittedName>
</protein>
<evidence type="ECO:0000313" key="3">
    <source>
        <dbReference type="Proteomes" id="UP001318860"/>
    </source>
</evidence>
<keyword evidence="3" id="KW-1185">Reference proteome</keyword>